<dbReference type="PANTHER" id="PTHR11266:SF80">
    <property type="entry name" value="PEROXISOMAL MEMBRANE PROTEIN 2"/>
    <property type="match status" value="1"/>
</dbReference>
<reference evidence="7 8" key="1">
    <citation type="submission" date="2021-11" db="EMBL/GenBank/DDBJ databases">
        <authorList>
            <person name="Islam A."/>
            <person name="Islam S."/>
            <person name="Flora M.S."/>
            <person name="Rahman M."/>
            <person name="Ziaur R.M."/>
            <person name="Epstein J.H."/>
            <person name="Hassan M."/>
            <person name="Klassen M."/>
            <person name="Woodard K."/>
            <person name="Webb A."/>
            <person name="Webby R.J."/>
            <person name="El Zowalaty M.E."/>
        </authorList>
    </citation>
    <scope>NUCLEOTIDE SEQUENCE [LARGE SCALE GENOMIC DNA]</scope>
    <source>
        <strain evidence="7">Pbs1</strain>
    </source>
</reference>
<dbReference type="PANTHER" id="PTHR11266">
    <property type="entry name" value="PEROXISOMAL MEMBRANE PROTEIN 2, PXMP2 MPV17"/>
    <property type="match status" value="1"/>
</dbReference>
<dbReference type="Pfam" id="PF04117">
    <property type="entry name" value="Mpv17_PMP22"/>
    <property type="match status" value="1"/>
</dbReference>
<sequence length="249" mass="27687">MLHRSTFKLQPKYLVASSSSSASTARRIWTSYALLLETHPLSVKIVTGGVIAGLGDIVCQLALEGEHQFNVKRAAIFTFLGGGVISPILHVWYRILNTSLPGVSATAIAKRLAMDQLGFAPLFLPIFLSSVMTLEGRAQFIPDKLQADWWPITKTNWIVWVPAQLVNFRFVPGSMQVLFSNVMGLFWNAYLSYASHSKVPKQILAEHELTDKDKTYEVELMKSVFPARRGAVPGRDNDLNETLIASQIL</sequence>
<dbReference type="Proteomes" id="UP001158986">
    <property type="component" value="Unassembled WGS sequence"/>
</dbReference>
<comment type="caution">
    <text evidence="7">The sequence shown here is derived from an EMBL/GenBank/DDBJ whole genome shotgun (WGS) entry which is preliminary data.</text>
</comment>
<evidence type="ECO:0000256" key="4">
    <source>
        <dbReference type="ARBA" id="ARBA00022989"/>
    </source>
</evidence>
<accession>A0ABN8CWL2</accession>
<evidence type="ECO:0000256" key="3">
    <source>
        <dbReference type="ARBA" id="ARBA00022692"/>
    </source>
</evidence>
<protein>
    <submittedName>
        <fullName evidence="7">Uncharacterized protein</fullName>
    </submittedName>
</protein>
<evidence type="ECO:0000256" key="5">
    <source>
        <dbReference type="ARBA" id="ARBA00023136"/>
    </source>
</evidence>
<feature type="transmembrane region" description="Helical" evidence="6">
    <location>
        <begin position="75"/>
        <end position="96"/>
    </location>
</feature>
<proteinExistence type="inferred from homology"/>
<keyword evidence="3 6" id="KW-0812">Transmembrane</keyword>
<feature type="transmembrane region" description="Helical" evidence="6">
    <location>
        <begin position="116"/>
        <end position="134"/>
    </location>
</feature>
<gene>
    <name evidence="7" type="ORF">PBS001_LOCUS3896</name>
</gene>
<evidence type="ECO:0000256" key="1">
    <source>
        <dbReference type="ARBA" id="ARBA00004141"/>
    </source>
</evidence>
<name>A0ABN8CWL2_9STRA</name>
<dbReference type="InterPro" id="IPR007248">
    <property type="entry name" value="Mpv17_PMP22"/>
</dbReference>
<keyword evidence="8" id="KW-1185">Reference proteome</keyword>
<comment type="subcellular location">
    <subcellularLocation>
        <location evidence="1">Membrane</location>
        <topology evidence="1">Multi-pass membrane protein</topology>
    </subcellularLocation>
</comment>
<feature type="transmembrane region" description="Helical" evidence="6">
    <location>
        <begin position="41"/>
        <end position="63"/>
    </location>
</feature>
<dbReference type="EMBL" id="CAKLCB010000231">
    <property type="protein sequence ID" value="CAH0517272.1"/>
    <property type="molecule type" value="Genomic_DNA"/>
</dbReference>
<evidence type="ECO:0000313" key="8">
    <source>
        <dbReference type="Proteomes" id="UP001158986"/>
    </source>
</evidence>
<comment type="similarity">
    <text evidence="2 6">Belongs to the peroxisomal membrane protein PXMP2/4 family.</text>
</comment>
<keyword evidence="5 6" id="KW-0472">Membrane</keyword>
<evidence type="ECO:0000256" key="2">
    <source>
        <dbReference type="ARBA" id="ARBA00006824"/>
    </source>
</evidence>
<organism evidence="7 8">
    <name type="scientific">Peronospora belbahrii</name>
    <dbReference type="NCBI Taxonomy" id="622444"/>
    <lineage>
        <taxon>Eukaryota</taxon>
        <taxon>Sar</taxon>
        <taxon>Stramenopiles</taxon>
        <taxon>Oomycota</taxon>
        <taxon>Peronosporomycetes</taxon>
        <taxon>Peronosporales</taxon>
        <taxon>Peronosporaceae</taxon>
        <taxon>Peronospora</taxon>
    </lineage>
</organism>
<keyword evidence="4 6" id="KW-1133">Transmembrane helix</keyword>
<evidence type="ECO:0000256" key="6">
    <source>
        <dbReference type="RuleBase" id="RU363053"/>
    </source>
</evidence>
<evidence type="ECO:0000313" key="7">
    <source>
        <dbReference type="EMBL" id="CAH0517272.1"/>
    </source>
</evidence>